<evidence type="ECO:0008006" key="4">
    <source>
        <dbReference type="Google" id="ProtNLM"/>
    </source>
</evidence>
<feature type="transmembrane region" description="Helical" evidence="1">
    <location>
        <begin position="65"/>
        <end position="86"/>
    </location>
</feature>
<sequence>MVMRALPLALSAATRDVRMVYRRAKRNVYLTAAAGVCFATAYVAGLAAVWAFLAPLWGPAEAAALIAAVMAGVGVVIIAVLSFVKFRERRRNSRRRAAMRLSAAAAVSILPRLTKSRSLLVIAALGGLAFLATQGGDQE</sequence>
<evidence type="ECO:0000313" key="3">
    <source>
        <dbReference type="Proteomes" id="UP000236959"/>
    </source>
</evidence>
<proteinExistence type="predicted"/>
<feature type="transmembrane region" description="Helical" evidence="1">
    <location>
        <begin position="28"/>
        <end position="53"/>
    </location>
</feature>
<accession>A0A2S3UL21</accession>
<keyword evidence="1" id="KW-0472">Membrane</keyword>
<gene>
    <name evidence="2" type="ORF">CLV41_11499</name>
</gene>
<comment type="caution">
    <text evidence="2">The sequence shown here is derived from an EMBL/GenBank/DDBJ whole genome shotgun (WGS) entry which is preliminary data.</text>
</comment>
<keyword evidence="1" id="KW-0812">Transmembrane</keyword>
<protein>
    <recommendedName>
        <fullName evidence="4">Holin-X, holin superfamily III</fullName>
    </recommendedName>
</protein>
<keyword evidence="3" id="KW-1185">Reference proteome</keyword>
<evidence type="ECO:0000313" key="2">
    <source>
        <dbReference type="EMBL" id="POF28428.1"/>
    </source>
</evidence>
<name>A0A2S3UL21_9HYPH</name>
<dbReference type="Proteomes" id="UP000236959">
    <property type="component" value="Unassembled WGS sequence"/>
</dbReference>
<reference evidence="2 3" key="1">
    <citation type="submission" date="2018-01" db="EMBL/GenBank/DDBJ databases">
        <title>Genomic Encyclopedia of Archaeal and Bacterial Type Strains, Phase II (KMG-II): from individual species to whole genera.</title>
        <authorList>
            <person name="Goeker M."/>
        </authorList>
    </citation>
    <scope>NUCLEOTIDE SEQUENCE [LARGE SCALE GENOMIC DNA]</scope>
    <source>
        <strain evidence="2 3">DSM 17023</strain>
    </source>
</reference>
<organism evidence="2 3">
    <name type="scientific">Roseibium marinum</name>
    <dbReference type="NCBI Taxonomy" id="281252"/>
    <lineage>
        <taxon>Bacteria</taxon>
        <taxon>Pseudomonadati</taxon>
        <taxon>Pseudomonadota</taxon>
        <taxon>Alphaproteobacteria</taxon>
        <taxon>Hyphomicrobiales</taxon>
        <taxon>Stappiaceae</taxon>
        <taxon>Roseibium</taxon>
    </lineage>
</organism>
<feature type="transmembrane region" description="Helical" evidence="1">
    <location>
        <begin position="118"/>
        <end position="136"/>
    </location>
</feature>
<keyword evidence="1" id="KW-1133">Transmembrane helix</keyword>
<dbReference type="EMBL" id="PPCN01000014">
    <property type="protein sequence ID" value="POF28428.1"/>
    <property type="molecule type" value="Genomic_DNA"/>
</dbReference>
<dbReference type="AlphaFoldDB" id="A0A2S3UL21"/>
<evidence type="ECO:0000256" key="1">
    <source>
        <dbReference type="SAM" id="Phobius"/>
    </source>
</evidence>